<keyword evidence="2" id="KW-1185">Reference proteome</keyword>
<name>A0A8T0GNZ4_CERPU</name>
<comment type="caution">
    <text evidence="1">The sequence shown here is derived from an EMBL/GenBank/DDBJ whole genome shotgun (WGS) entry which is preliminary data.</text>
</comment>
<dbReference type="Proteomes" id="UP000822688">
    <property type="component" value="Chromosome 10"/>
</dbReference>
<accession>A0A8T0GNZ4</accession>
<reference evidence="1" key="1">
    <citation type="submission" date="2020-06" db="EMBL/GenBank/DDBJ databases">
        <title>WGS assembly of Ceratodon purpureus strain R40.</title>
        <authorList>
            <person name="Carey S.B."/>
            <person name="Jenkins J."/>
            <person name="Shu S."/>
            <person name="Lovell J.T."/>
            <person name="Sreedasyam A."/>
            <person name="Maumus F."/>
            <person name="Tiley G.P."/>
            <person name="Fernandez-Pozo N."/>
            <person name="Barry K."/>
            <person name="Chen C."/>
            <person name="Wang M."/>
            <person name="Lipzen A."/>
            <person name="Daum C."/>
            <person name="Saski C.A."/>
            <person name="Payton A.C."/>
            <person name="Mcbreen J.C."/>
            <person name="Conrad R.E."/>
            <person name="Kollar L.M."/>
            <person name="Olsson S."/>
            <person name="Huttunen S."/>
            <person name="Landis J.B."/>
            <person name="Wickett N.J."/>
            <person name="Johnson M.G."/>
            <person name="Rensing S.A."/>
            <person name="Grimwood J."/>
            <person name="Schmutz J."/>
            <person name="Mcdaniel S.F."/>
        </authorList>
    </citation>
    <scope>NUCLEOTIDE SEQUENCE</scope>
    <source>
        <strain evidence="1">R40</strain>
    </source>
</reference>
<dbReference type="AlphaFoldDB" id="A0A8T0GNZ4"/>
<protein>
    <submittedName>
        <fullName evidence="1">Uncharacterized protein</fullName>
    </submittedName>
</protein>
<gene>
    <name evidence="1" type="ORF">KC19_10G144200</name>
</gene>
<evidence type="ECO:0000313" key="1">
    <source>
        <dbReference type="EMBL" id="KAG0559979.1"/>
    </source>
</evidence>
<dbReference type="EMBL" id="CM026431">
    <property type="protein sequence ID" value="KAG0559979.1"/>
    <property type="molecule type" value="Genomic_DNA"/>
</dbReference>
<organism evidence="1 2">
    <name type="scientific">Ceratodon purpureus</name>
    <name type="common">Fire moss</name>
    <name type="synonym">Dicranum purpureum</name>
    <dbReference type="NCBI Taxonomy" id="3225"/>
    <lineage>
        <taxon>Eukaryota</taxon>
        <taxon>Viridiplantae</taxon>
        <taxon>Streptophyta</taxon>
        <taxon>Embryophyta</taxon>
        <taxon>Bryophyta</taxon>
        <taxon>Bryophytina</taxon>
        <taxon>Bryopsida</taxon>
        <taxon>Dicranidae</taxon>
        <taxon>Pseudoditrichales</taxon>
        <taxon>Ditrichaceae</taxon>
        <taxon>Ceratodon</taxon>
    </lineage>
</organism>
<sequence length="162" mass="18464">MKTLLFPDDSGSDLERLSKISNFLGGVRVFIPDSAGCQAETFLTSLKLKTKLLCLVEDFMRELSGMLESNTTLKHVEVSFSHNAWEVRSFKPSPNEKVCTQDMLEVMMRNVLKVNISLQSLVVGSWKLLRVGGDQWQMSYRGPCLARKLPNEEYDVKVKMHY</sequence>
<evidence type="ECO:0000313" key="2">
    <source>
        <dbReference type="Proteomes" id="UP000822688"/>
    </source>
</evidence>
<proteinExistence type="predicted"/>